<accession>A0A540NK41</accession>
<keyword evidence="4" id="KW-0349">Heme</keyword>
<comment type="subcellular location">
    <subcellularLocation>
        <location evidence="2">Membrane</location>
    </subcellularLocation>
</comment>
<dbReference type="GO" id="GO:0020037">
    <property type="term" value="F:heme binding"/>
    <property type="evidence" value="ECO:0007669"/>
    <property type="project" value="InterPro"/>
</dbReference>
<keyword evidence="8" id="KW-0503">Monooxygenase</keyword>
<evidence type="ECO:0000256" key="5">
    <source>
        <dbReference type="ARBA" id="ARBA00022723"/>
    </source>
</evidence>
<keyword evidence="10" id="KW-1133">Transmembrane helix</keyword>
<dbReference type="InterPro" id="IPR036396">
    <property type="entry name" value="Cyt_P450_sf"/>
</dbReference>
<keyword evidence="6" id="KW-0560">Oxidoreductase</keyword>
<dbReference type="SUPFAM" id="SSF48264">
    <property type="entry name" value="Cytochrome P450"/>
    <property type="match status" value="1"/>
</dbReference>
<comment type="caution">
    <text evidence="11">The sequence shown here is derived from an EMBL/GenBank/DDBJ whole genome shotgun (WGS) entry which is preliminary data.</text>
</comment>
<evidence type="ECO:0000256" key="6">
    <source>
        <dbReference type="ARBA" id="ARBA00023002"/>
    </source>
</evidence>
<dbReference type="AlphaFoldDB" id="A0A540NK41"/>
<dbReference type="GO" id="GO:0005506">
    <property type="term" value="F:iron ion binding"/>
    <property type="evidence" value="ECO:0007669"/>
    <property type="project" value="InterPro"/>
</dbReference>
<gene>
    <name evidence="11" type="ORF">C1H46_002944</name>
</gene>
<reference evidence="11 12" key="1">
    <citation type="journal article" date="2019" name="G3 (Bethesda)">
        <title>Sequencing of a Wild Apple (Malus baccata) Genome Unravels the Differences Between Cultivated and Wild Apple Species Regarding Disease Resistance and Cold Tolerance.</title>
        <authorList>
            <person name="Chen X."/>
        </authorList>
    </citation>
    <scope>NUCLEOTIDE SEQUENCE [LARGE SCALE GENOMIC DNA]</scope>
    <source>
        <strain evidence="12">cv. Shandingzi</strain>
        <tissue evidence="11">Leaves</tissue>
    </source>
</reference>
<dbReference type="Proteomes" id="UP000315295">
    <property type="component" value="Unassembled WGS sequence"/>
</dbReference>
<dbReference type="STRING" id="106549.A0A540NK41"/>
<dbReference type="EMBL" id="VIEB01000030">
    <property type="protein sequence ID" value="TQE11381.1"/>
    <property type="molecule type" value="Genomic_DNA"/>
</dbReference>
<protein>
    <recommendedName>
        <fullName evidence="13">Cytochrome P450</fullName>
    </recommendedName>
</protein>
<dbReference type="GO" id="GO:0016705">
    <property type="term" value="F:oxidoreductase activity, acting on paired donors, with incorporation or reduction of molecular oxygen"/>
    <property type="evidence" value="ECO:0007669"/>
    <property type="project" value="InterPro"/>
</dbReference>
<dbReference type="Gene3D" id="1.10.630.10">
    <property type="entry name" value="Cytochrome P450"/>
    <property type="match status" value="1"/>
</dbReference>
<dbReference type="PRINTS" id="PR00463">
    <property type="entry name" value="EP450I"/>
</dbReference>
<comment type="similarity">
    <text evidence="3">Belongs to the cytochrome P450 family.</text>
</comment>
<evidence type="ECO:0000256" key="10">
    <source>
        <dbReference type="SAM" id="Phobius"/>
    </source>
</evidence>
<evidence type="ECO:0000256" key="3">
    <source>
        <dbReference type="ARBA" id="ARBA00010617"/>
    </source>
</evidence>
<evidence type="ECO:0000313" key="11">
    <source>
        <dbReference type="EMBL" id="TQE11381.1"/>
    </source>
</evidence>
<keyword evidence="7" id="KW-0408">Iron</keyword>
<evidence type="ECO:0000256" key="4">
    <source>
        <dbReference type="ARBA" id="ARBA00022617"/>
    </source>
</evidence>
<keyword evidence="5" id="KW-0479">Metal-binding</keyword>
<evidence type="ECO:0000256" key="1">
    <source>
        <dbReference type="ARBA" id="ARBA00001971"/>
    </source>
</evidence>
<dbReference type="InterPro" id="IPR002401">
    <property type="entry name" value="Cyt_P450_E_grp-I"/>
</dbReference>
<evidence type="ECO:0008006" key="13">
    <source>
        <dbReference type="Google" id="ProtNLM"/>
    </source>
</evidence>
<sequence length="176" mass="19778">MSKCPISLTQKARMLPSAISILLLFLTFLWYLIHILTTAFQRPKHRKQLPGPWALPIIGNFHMLGNHPHHSLQHLAKKYGPIMSIRLGLVPTIVVSSPKAAELFLKTHDTVFSSRPKLQAAEYISYGIKGIARNIHEIGIKAVAHLAVFLHISQAEDFFNFSRSRECYSIVISSTA</sequence>
<evidence type="ECO:0000256" key="9">
    <source>
        <dbReference type="ARBA" id="ARBA00023136"/>
    </source>
</evidence>
<keyword evidence="10" id="KW-0812">Transmembrane</keyword>
<feature type="transmembrane region" description="Helical" evidence="10">
    <location>
        <begin position="18"/>
        <end position="40"/>
    </location>
</feature>
<evidence type="ECO:0000256" key="2">
    <source>
        <dbReference type="ARBA" id="ARBA00004370"/>
    </source>
</evidence>
<evidence type="ECO:0000256" key="7">
    <source>
        <dbReference type="ARBA" id="ARBA00023004"/>
    </source>
</evidence>
<dbReference type="PANTHER" id="PTHR47943:SF9">
    <property type="entry name" value="CYTOCHROME P450"/>
    <property type="match status" value="1"/>
</dbReference>
<name>A0A540NK41_MALBA</name>
<dbReference type="PANTHER" id="PTHR47943">
    <property type="entry name" value="CYTOCHROME P450 93A3-LIKE"/>
    <property type="match status" value="1"/>
</dbReference>
<proteinExistence type="inferred from homology"/>
<dbReference type="GO" id="GO:0016020">
    <property type="term" value="C:membrane"/>
    <property type="evidence" value="ECO:0007669"/>
    <property type="project" value="UniProtKB-SubCell"/>
</dbReference>
<keyword evidence="9 10" id="KW-0472">Membrane</keyword>
<dbReference type="InterPro" id="IPR001128">
    <property type="entry name" value="Cyt_P450"/>
</dbReference>
<keyword evidence="12" id="KW-1185">Reference proteome</keyword>
<dbReference type="GO" id="GO:0004497">
    <property type="term" value="F:monooxygenase activity"/>
    <property type="evidence" value="ECO:0007669"/>
    <property type="project" value="UniProtKB-KW"/>
</dbReference>
<dbReference type="Pfam" id="PF00067">
    <property type="entry name" value="p450"/>
    <property type="match status" value="1"/>
</dbReference>
<organism evidence="11 12">
    <name type="scientific">Malus baccata</name>
    <name type="common">Siberian crab apple</name>
    <name type="synonym">Pyrus baccata</name>
    <dbReference type="NCBI Taxonomy" id="106549"/>
    <lineage>
        <taxon>Eukaryota</taxon>
        <taxon>Viridiplantae</taxon>
        <taxon>Streptophyta</taxon>
        <taxon>Embryophyta</taxon>
        <taxon>Tracheophyta</taxon>
        <taxon>Spermatophyta</taxon>
        <taxon>Magnoliopsida</taxon>
        <taxon>eudicotyledons</taxon>
        <taxon>Gunneridae</taxon>
        <taxon>Pentapetalae</taxon>
        <taxon>rosids</taxon>
        <taxon>fabids</taxon>
        <taxon>Rosales</taxon>
        <taxon>Rosaceae</taxon>
        <taxon>Amygdaloideae</taxon>
        <taxon>Maleae</taxon>
        <taxon>Malus</taxon>
    </lineage>
</organism>
<evidence type="ECO:0000256" key="8">
    <source>
        <dbReference type="ARBA" id="ARBA00023033"/>
    </source>
</evidence>
<comment type="cofactor">
    <cofactor evidence="1">
        <name>heme</name>
        <dbReference type="ChEBI" id="CHEBI:30413"/>
    </cofactor>
</comment>
<evidence type="ECO:0000313" key="12">
    <source>
        <dbReference type="Proteomes" id="UP000315295"/>
    </source>
</evidence>